<dbReference type="InterPro" id="IPR036890">
    <property type="entry name" value="HATPase_C_sf"/>
</dbReference>
<dbReference type="SMART" id="SM00388">
    <property type="entry name" value="HisKA"/>
    <property type="match status" value="1"/>
</dbReference>
<evidence type="ECO:0000256" key="4">
    <source>
        <dbReference type="ARBA" id="ARBA00022679"/>
    </source>
</evidence>
<dbReference type="SUPFAM" id="SSF55785">
    <property type="entry name" value="PYP-like sensor domain (PAS domain)"/>
    <property type="match status" value="1"/>
</dbReference>
<evidence type="ECO:0000256" key="1">
    <source>
        <dbReference type="ARBA" id="ARBA00000085"/>
    </source>
</evidence>
<dbReference type="SMART" id="SM00387">
    <property type="entry name" value="HATPase_c"/>
    <property type="match status" value="1"/>
</dbReference>
<dbReference type="PROSITE" id="PS50109">
    <property type="entry name" value="HIS_KIN"/>
    <property type="match status" value="1"/>
</dbReference>
<reference evidence="10 11" key="1">
    <citation type="journal article" date="2017" name="ISME J.">
        <title>Energy and carbon metabolisms in a deep terrestrial subsurface fluid microbial community.</title>
        <authorList>
            <person name="Momper L."/>
            <person name="Jungbluth S.P."/>
            <person name="Lee M.D."/>
            <person name="Amend J.P."/>
        </authorList>
    </citation>
    <scope>NUCLEOTIDE SEQUENCE [LARGE SCALE GENOMIC DNA]</scope>
    <source>
        <strain evidence="10">SURF_17</strain>
    </source>
</reference>
<dbReference type="SUPFAM" id="SSF55874">
    <property type="entry name" value="ATPase domain of HSP90 chaperone/DNA topoisomerase II/histidine kinase"/>
    <property type="match status" value="1"/>
</dbReference>
<dbReference type="InterPro" id="IPR029016">
    <property type="entry name" value="GAF-like_dom_sf"/>
</dbReference>
<keyword evidence="3" id="KW-0597">Phosphoprotein</keyword>
<dbReference type="SUPFAM" id="SSF55781">
    <property type="entry name" value="GAF domain-like"/>
    <property type="match status" value="1"/>
</dbReference>
<dbReference type="PRINTS" id="PR00344">
    <property type="entry name" value="BCTRLSENSOR"/>
</dbReference>
<dbReference type="InterPro" id="IPR035965">
    <property type="entry name" value="PAS-like_dom_sf"/>
</dbReference>
<comment type="catalytic activity">
    <reaction evidence="1">
        <text>ATP + protein L-histidine = ADP + protein N-phospho-L-histidine.</text>
        <dbReference type="EC" id="2.7.13.3"/>
    </reaction>
</comment>
<dbReference type="Gene3D" id="1.10.287.130">
    <property type="match status" value="1"/>
</dbReference>
<proteinExistence type="predicted"/>
<gene>
    <name evidence="10" type="ORF">C4532_01080</name>
</gene>
<dbReference type="SMART" id="SM00065">
    <property type="entry name" value="GAF"/>
    <property type="match status" value="1"/>
</dbReference>
<dbReference type="Pfam" id="PF08448">
    <property type="entry name" value="PAS_4"/>
    <property type="match status" value="1"/>
</dbReference>
<dbReference type="InterPro" id="IPR005467">
    <property type="entry name" value="His_kinase_dom"/>
</dbReference>
<dbReference type="InterPro" id="IPR003661">
    <property type="entry name" value="HisK_dim/P_dom"/>
</dbReference>
<evidence type="ECO:0000256" key="6">
    <source>
        <dbReference type="ARBA" id="ARBA00022777"/>
    </source>
</evidence>
<evidence type="ECO:0000256" key="2">
    <source>
        <dbReference type="ARBA" id="ARBA00012438"/>
    </source>
</evidence>
<name>A0A419F917_9BACT</name>
<dbReference type="CDD" id="cd00082">
    <property type="entry name" value="HisKA"/>
    <property type="match status" value="1"/>
</dbReference>
<evidence type="ECO:0000259" key="9">
    <source>
        <dbReference type="PROSITE" id="PS50109"/>
    </source>
</evidence>
<keyword evidence="6" id="KW-0418">Kinase</keyword>
<dbReference type="SUPFAM" id="SSF47384">
    <property type="entry name" value="Homodimeric domain of signal transducing histidine kinase"/>
    <property type="match status" value="1"/>
</dbReference>
<sequence length="548" mass="60830">MKSSLGSGRQLSHAPSFPDIFDSAKLSEEILTYCLRKLQAESGSIFLVDRKSESLQLVKAVGVRTNHHLGMSVKLGEGVSGTVAEKRLPLLVADFSTHKDLVTRQKRPHVESFISFPVRNGSSVLAVINLSGRKSGSAFSEKDVKKLETIVKRYNDVLNQAIAYWQPFRESERLFNWVTESDQGTNSVEKQLVSLRNWNANILQCLSQCVLIFDRHFNIVYSNREETFARLLGRPEVASTPKQSILDLPFEVERGQLKYKLETMLQGGTPFSLNDVRLKDSPKPHVVNMFFSPFSAGNGELVGGLLLVDDNTRNYETRQRLVEAEKFALIGSLTSMITHEVNNPLDAVMRLVSLSIAQLDEDTPAREYLTEAQKGLYRIASLVGSLLSFTRKSMALDAEFTPLNTIIENATRLVQNRNERKDIAIHLNLAPGNPRVRTNDFHQVVSNLLSNAFDAVTSGQGSITVETIISDGNLLVTASDNGCGIPLQQQARIFDAFWTSKEYGKGTGLGLAITKRVVEKYGGTITVQSEMHAGTKMQLTFPLDQLVP</sequence>
<keyword evidence="5" id="KW-0547">Nucleotide-binding</keyword>
<dbReference type="Gene3D" id="3.30.450.40">
    <property type="match status" value="1"/>
</dbReference>
<evidence type="ECO:0000256" key="8">
    <source>
        <dbReference type="ARBA" id="ARBA00023012"/>
    </source>
</evidence>
<evidence type="ECO:0000256" key="5">
    <source>
        <dbReference type="ARBA" id="ARBA00022741"/>
    </source>
</evidence>
<dbReference type="Gene3D" id="3.30.450.20">
    <property type="entry name" value="PAS domain"/>
    <property type="match status" value="1"/>
</dbReference>
<keyword evidence="8" id="KW-0902">Two-component regulatory system</keyword>
<keyword evidence="7" id="KW-0067">ATP-binding</keyword>
<dbReference type="Pfam" id="PF02518">
    <property type="entry name" value="HATPase_c"/>
    <property type="match status" value="1"/>
</dbReference>
<comment type="caution">
    <text evidence="10">The sequence shown here is derived from an EMBL/GenBank/DDBJ whole genome shotgun (WGS) entry which is preliminary data.</text>
</comment>
<dbReference type="InterPro" id="IPR004358">
    <property type="entry name" value="Sig_transdc_His_kin-like_C"/>
</dbReference>
<dbReference type="EMBL" id="QZKI01000007">
    <property type="protein sequence ID" value="RJP75091.1"/>
    <property type="molecule type" value="Genomic_DNA"/>
</dbReference>
<evidence type="ECO:0000313" key="10">
    <source>
        <dbReference type="EMBL" id="RJP75091.1"/>
    </source>
</evidence>
<dbReference type="GO" id="GO:0005524">
    <property type="term" value="F:ATP binding"/>
    <property type="evidence" value="ECO:0007669"/>
    <property type="project" value="UniProtKB-KW"/>
</dbReference>
<evidence type="ECO:0000256" key="3">
    <source>
        <dbReference type="ARBA" id="ARBA00022553"/>
    </source>
</evidence>
<dbReference type="Proteomes" id="UP000285961">
    <property type="component" value="Unassembled WGS sequence"/>
</dbReference>
<evidence type="ECO:0000313" key="11">
    <source>
        <dbReference type="Proteomes" id="UP000285961"/>
    </source>
</evidence>
<evidence type="ECO:0000256" key="7">
    <source>
        <dbReference type="ARBA" id="ARBA00022840"/>
    </source>
</evidence>
<dbReference type="InterPro" id="IPR003018">
    <property type="entry name" value="GAF"/>
</dbReference>
<dbReference type="InterPro" id="IPR013656">
    <property type="entry name" value="PAS_4"/>
</dbReference>
<accession>A0A419F917</accession>
<dbReference type="InterPro" id="IPR003594">
    <property type="entry name" value="HATPase_dom"/>
</dbReference>
<protein>
    <recommendedName>
        <fullName evidence="2">histidine kinase</fullName>
        <ecNumber evidence="2">2.7.13.3</ecNumber>
    </recommendedName>
</protein>
<keyword evidence="4" id="KW-0808">Transferase</keyword>
<dbReference type="Gene3D" id="3.30.565.10">
    <property type="entry name" value="Histidine kinase-like ATPase, C-terminal domain"/>
    <property type="match status" value="1"/>
</dbReference>
<dbReference type="InterPro" id="IPR036097">
    <property type="entry name" value="HisK_dim/P_sf"/>
</dbReference>
<dbReference type="EC" id="2.7.13.3" evidence="2"/>
<organism evidence="10 11">
    <name type="scientific">Candidatus Abyssobacteria bacterium SURF_17</name>
    <dbReference type="NCBI Taxonomy" id="2093361"/>
    <lineage>
        <taxon>Bacteria</taxon>
        <taxon>Pseudomonadati</taxon>
        <taxon>Candidatus Hydrogenedentota</taxon>
        <taxon>Candidatus Abyssobacteria</taxon>
    </lineage>
</organism>
<feature type="domain" description="Histidine kinase" evidence="9">
    <location>
        <begin position="336"/>
        <end position="545"/>
    </location>
</feature>
<dbReference type="GO" id="GO:0000155">
    <property type="term" value="F:phosphorelay sensor kinase activity"/>
    <property type="evidence" value="ECO:0007669"/>
    <property type="project" value="InterPro"/>
</dbReference>
<dbReference type="Pfam" id="PF13185">
    <property type="entry name" value="GAF_2"/>
    <property type="match status" value="1"/>
</dbReference>
<dbReference type="PANTHER" id="PTHR43065">
    <property type="entry name" value="SENSOR HISTIDINE KINASE"/>
    <property type="match status" value="1"/>
</dbReference>
<dbReference type="AlphaFoldDB" id="A0A419F917"/>
<dbReference type="PANTHER" id="PTHR43065:SF10">
    <property type="entry name" value="PEROXIDE STRESS-ACTIVATED HISTIDINE KINASE MAK3"/>
    <property type="match status" value="1"/>
</dbReference>